<dbReference type="InterPro" id="IPR042001">
    <property type="entry name" value="Sortase_F"/>
</dbReference>
<feature type="signal peptide" evidence="3">
    <location>
        <begin position="1"/>
        <end position="37"/>
    </location>
</feature>
<sequence length="244" mass="25939">MAQRRRAPIARHRTRAYRLTRTAALALSLAVGAAWWAQDDKPAPPVADVPRFAKAAAVPANDSRGSASPRPASPPPQPPPALPPSPAVSLAIPHLGVEAPVVALALDAQRHLTTPPVDNPKVVGWYQRGPSPGELGTAVAVGHLDTRTGPAVFAGLKTLRPGRAVEARRADGKVAVYTVDKVRTYEKSHFPDQEVYGPTGRPELRLITCGGRFHPKTGYESNLVVFAHLTQVRAASAADRGRKA</sequence>
<dbReference type="GO" id="GO:0016787">
    <property type="term" value="F:hydrolase activity"/>
    <property type="evidence" value="ECO:0007669"/>
    <property type="project" value="UniProtKB-KW"/>
</dbReference>
<evidence type="ECO:0000256" key="2">
    <source>
        <dbReference type="SAM" id="MobiDB-lite"/>
    </source>
</evidence>
<dbReference type="NCBIfam" id="NF033748">
    <property type="entry name" value="class_F_sortase"/>
    <property type="match status" value="1"/>
</dbReference>
<feature type="compositionally biased region" description="Pro residues" evidence="2">
    <location>
        <begin position="71"/>
        <end position="86"/>
    </location>
</feature>
<organism evidence="4">
    <name type="scientific">Streptomyces sp. NBC_00003</name>
    <dbReference type="NCBI Taxonomy" id="2903608"/>
    <lineage>
        <taxon>Bacteria</taxon>
        <taxon>Bacillati</taxon>
        <taxon>Actinomycetota</taxon>
        <taxon>Actinomycetes</taxon>
        <taxon>Kitasatosporales</taxon>
        <taxon>Streptomycetaceae</taxon>
        <taxon>Streptomyces</taxon>
    </lineage>
</organism>
<dbReference type="CDD" id="cd05829">
    <property type="entry name" value="Sortase_F"/>
    <property type="match status" value="1"/>
</dbReference>
<dbReference type="AlphaFoldDB" id="A0AAU2UWX2"/>
<dbReference type="Gene3D" id="2.40.260.10">
    <property type="entry name" value="Sortase"/>
    <property type="match status" value="1"/>
</dbReference>
<feature type="region of interest" description="Disordered" evidence="2">
    <location>
        <begin position="40"/>
        <end position="87"/>
    </location>
</feature>
<gene>
    <name evidence="4" type="ORF">OG549_02445</name>
</gene>
<dbReference type="EMBL" id="CP108318">
    <property type="protein sequence ID" value="WTW59601.1"/>
    <property type="molecule type" value="Genomic_DNA"/>
</dbReference>
<name>A0AAU2UWX2_9ACTN</name>
<keyword evidence="3" id="KW-0732">Signal</keyword>
<evidence type="ECO:0000313" key="4">
    <source>
        <dbReference type="EMBL" id="WTW59601.1"/>
    </source>
</evidence>
<dbReference type="InterPro" id="IPR023365">
    <property type="entry name" value="Sortase_dom-sf"/>
</dbReference>
<accession>A0AAU2UWX2</accession>
<evidence type="ECO:0000256" key="1">
    <source>
        <dbReference type="ARBA" id="ARBA00022801"/>
    </source>
</evidence>
<evidence type="ECO:0000256" key="3">
    <source>
        <dbReference type="SAM" id="SignalP"/>
    </source>
</evidence>
<proteinExistence type="predicted"/>
<dbReference type="SUPFAM" id="SSF63817">
    <property type="entry name" value="Sortase"/>
    <property type="match status" value="1"/>
</dbReference>
<keyword evidence="1" id="KW-0378">Hydrolase</keyword>
<protein>
    <submittedName>
        <fullName evidence="4">Class F sortase</fullName>
    </submittedName>
</protein>
<feature type="chain" id="PRO_5043939876" evidence="3">
    <location>
        <begin position="38"/>
        <end position="244"/>
    </location>
</feature>
<dbReference type="Pfam" id="PF04203">
    <property type="entry name" value="Sortase"/>
    <property type="match status" value="1"/>
</dbReference>
<dbReference type="InterPro" id="IPR005754">
    <property type="entry name" value="Sortase"/>
</dbReference>
<reference evidence="4" key="1">
    <citation type="submission" date="2022-10" db="EMBL/GenBank/DDBJ databases">
        <title>The complete genomes of actinobacterial strains from the NBC collection.</title>
        <authorList>
            <person name="Joergensen T.S."/>
            <person name="Alvarez Arevalo M."/>
            <person name="Sterndorff E.B."/>
            <person name="Faurdal D."/>
            <person name="Vuksanovic O."/>
            <person name="Mourched A.-S."/>
            <person name="Charusanti P."/>
            <person name="Shaw S."/>
            <person name="Blin K."/>
            <person name="Weber T."/>
        </authorList>
    </citation>
    <scope>NUCLEOTIDE SEQUENCE</scope>
    <source>
        <strain evidence="4">NBC_00003</strain>
    </source>
</reference>